<organism evidence="15 16">
    <name type="scientific">Candidatus Borkfalkia ceftriaxoniphila</name>
    <dbReference type="NCBI Taxonomy" id="2508949"/>
    <lineage>
        <taxon>Bacteria</taxon>
        <taxon>Bacillati</taxon>
        <taxon>Bacillota</taxon>
        <taxon>Clostridia</taxon>
        <taxon>Christensenellales</taxon>
        <taxon>Christensenellaceae</taxon>
        <taxon>Candidatus Borkfalkia</taxon>
    </lineage>
</organism>
<comment type="similarity">
    <text evidence="2 12 13">Belongs to the RecF family.</text>
</comment>
<comment type="function">
    <text evidence="12 13">The RecF protein is involved in DNA metabolism; it is required for DNA replication and normal SOS inducibility. RecF binds preferentially to single-stranded, linear DNA. It also seems to bind ATP.</text>
</comment>
<evidence type="ECO:0000256" key="7">
    <source>
        <dbReference type="ARBA" id="ARBA00022763"/>
    </source>
</evidence>
<evidence type="ECO:0000259" key="14">
    <source>
        <dbReference type="Pfam" id="PF02463"/>
    </source>
</evidence>
<dbReference type="GO" id="GO:0000731">
    <property type="term" value="P:DNA synthesis involved in DNA repair"/>
    <property type="evidence" value="ECO:0007669"/>
    <property type="project" value="TreeGrafter"/>
</dbReference>
<evidence type="ECO:0000313" key="16">
    <source>
        <dbReference type="Proteomes" id="UP000291269"/>
    </source>
</evidence>
<gene>
    <name evidence="12 15" type="primary">recF</name>
    <name evidence="15" type="ORF">ESZ91_05685</name>
</gene>
<dbReference type="PANTHER" id="PTHR32182:SF0">
    <property type="entry name" value="DNA REPLICATION AND REPAIR PROTEIN RECF"/>
    <property type="match status" value="1"/>
</dbReference>
<dbReference type="GO" id="GO:0005524">
    <property type="term" value="F:ATP binding"/>
    <property type="evidence" value="ECO:0007669"/>
    <property type="project" value="UniProtKB-UniRule"/>
</dbReference>
<dbReference type="AlphaFoldDB" id="A0A4Q2KB78"/>
<dbReference type="GO" id="GO:0006260">
    <property type="term" value="P:DNA replication"/>
    <property type="evidence" value="ECO:0007669"/>
    <property type="project" value="UniProtKB-UniRule"/>
</dbReference>
<evidence type="ECO:0000313" key="15">
    <source>
        <dbReference type="EMBL" id="RXZ61878.1"/>
    </source>
</evidence>
<keyword evidence="6 12" id="KW-0547">Nucleotide-binding</keyword>
<keyword evidence="5 12" id="KW-0235">DNA replication</keyword>
<dbReference type="InterPro" id="IPR001238">
    <property type="entry name" value="DNA-binding_RecF"/>
</dbReference>
<evidence type="ECO:0000256" key="8">
    <source>
        <dbReference type="ARBA" id="ARBA00022840"/>
    </source>
</evidence>
<comment type="subcellular location">
    <subcellularLocation>
        <location evidence="1 12 13">Cytoplasm</location>
    </subcellularLocation>
</comment>
<dbReference type="Gene3D" id="1.20.1050.90">
    <property type="entry name" value="RecF/RecN/SMC, N-terminal domain"/>
    <property type="match status" value="1"/>
</dbReference>
<feature type="domain" description="RecF/RecN/SMC N-terminal" evidence="14">
    <location>
        <begin position="3"/>
        <end position="353"/>
    </location>
</feature>
<keyword evidence="8 12" id="KW-0067">ATP-binding</keyword>
<dbReference type="InterPro" id="IPR003395">
    <property type="entry name" value="RecF/RecN/SMC_N"/>
</dbReference>
<dbReference type="NCBIfam" id="TIGR00611">
    <property type="entry name" value="recf"/>
    <property type="match status" value="1"/>
</dbReference>
<dbReference type="GO" id="GO:0006302">
    <property type="term" value="P:double-strand break repair"/>
    <property type="evidence" value="ECO:0007669"/>
    <property type="project" value="TreeGrafter"/>
</dbReference>
<proteinExistence type="inferred from homology"/>
<dbReference type="GO" id="GO:0009432">
    <property type="term" value="P:SOS response"/>
    <property type="evidence" value="ECO:0007669"/>
    <property type="project" value="UniProtKB-UniRule"/>
</dbReference>
<evidence type="ECO:0000256" key="12">
    <source>
        <dbReference type="HAMAP-Rule" id="MF_00365"/>
    </source>
</evidence>
<accession>A0A4Q2KB78</accession>
<keyword evidence="10 12" id="KW-0234">DNA repair</keyword>
<dbReference type="EMBL" id="SDOZ01000002">
    <property type="protein sequence ID" value="RXZ61878.1"/>
    <property type="molecule type" value="Genomic_DNA"/>
</dbReference>
<dbReference type="SUPFAM" id="SSF52540">
    <property type="entry name" value="P-loop containing nucleoside triphosphate hydrolases"/>
    <property type="match status" value="1"/>
</dbReference>
<dbReference type="GO" id="GO:0003697">
    <property type="term" value="F:single-stranded DNA binding"/>
    <property type="evidence" value="ECO:0007669"/>
    <property type="project" value="UniProtKB-UniRule"/>
</dbReference>
<dbReference type="PROSITE" id="PS00617">
    <property type="entry name" value="RECF_1"/>
    <property type="match status" value="1"/>
</dbReference>
<evidence type="ECO:0000256" key="9">
    <source>
        <dbReference type="ARBA" id="ARBA00023125"/>
    </source>
</evidence>
<dbReference type="Pfam" id="PF02463">
    <property type="entry name" value="SMC_N"/>
    <property type="match status" value="1"/>
</dbReference>
<keyword evidence="11 12" id="KW-0742">SOS response</keyword>
<protein>
    <recommendedName>
        <fullName evidence="3 12">DNA replication and repair protein RecF</fullName>
    </recommendedName>
</protein>
<dbReference type="PANTHER" id="PTHR32182">
    <property type="entry name" value="DNA REPLICATION AND REPAIR PROTEIN RECF"/>
    <property type="match status" value="1"/>
</dbReference>
<keyword evidence="16" id="KW-1185">Reference proteome</keyword>
<dbReference type="GO" id="GO:0005737">
    <property type="term" value="C:cytoplasm"/>
    <property type="evidence" value="ECO:0007669"/>
    <property type="project" value="UniProtKB-SubCell"/>
</dbReference>
<keyword evidence="9 12" id="KW-0238">DNA-binding</keyword>
<sequence length="365" mass="41376">MRIKKLLLKNFRNYGEEVFGFDEGLNVLYGKNAQGKTNCAEAVFYLCTGASPRAKKDKQLIKSGEESAYIRAEAEGRYGSVTIEANVYENKREVRVNGVKISKNADLLGNINSVFFSPGELRLIQDGPEERRRFLNVSNSQMSRSYYTALIRYNKILEQRNALLKNRDIELIYETLPVWDAQLAHYAAELVDKRKEYLEMLAPLAQEKHAYLTDNAEKLEISAEKCYGKNAMETEQALFAEFSSNYERDIRLGFTASGPHRDDIKVLIDGVEARVYGSQGQTRTAALAVKLAEVEIFRQISGEYPVLILDDVMSELDLSRRKKLIGKIDGIQTILTCTHTEKVLYGKECNKIRIANGKIISSSRK</sequence>
<dbReference type="InterPro" id="IPR027417">
    <property type="entry name" value="P-loop_NTPase"/>
</dbReference>
<evidence type="ECO:0000256" key="2">
    <source>
        <dbReference type="ARBA" id="ARBA00008016"/>
    </source>
</evidence>
<dbReference type="Proteomes" id="UP000291269">
    <property type="component" value="Unassembled WGS sequence"/>
</dbReference>
<evidence type="ECO:0000256" key="11">
    <source>
        <dbReference type="ARBA" id="ARBA00023236"/>
    </source>
</evidence>
<evidence type="ECO:0000256" key="4">
    <source>
        <dbReference type="ARBA" id="ARBA00022490"/>
    </source>
</evidence>
<dbReference type="HAMAP" id="MF_00365">
    <property type="entry name" value="RecF"/>
    <property type="match status" value="1"/>
</dbReference>
<dbReference type="PROSITE" id="PS00618">
    <property type="entry name" value="RECF_2"/>
    <property type="match status" value="1"/>
</dbReference>
<evidence type="ECO:0000256" key="3">
    <source>
        <dbReference type="ARBA" id="ARBA00020170"/>
    </source>
</evidence>
<evidence type="ECO:0000256" key="5">
    <source>
        <dbReference type="ARBA" id="ARBA00022705"/>
    </source>
</evidence>
<evidence type="ECO:0000256" key="10">
    <source>
        <dbReference type="ARBA" id="ARBA00023204"/>
    </source>
</evidence>
<keyword evidence="7 12" id="KW-0227">DNA damage</keyword>
<evidence type="ECO:0000256" key="13">
    <source>
        <dbReference type="RuleBase" id="RU000578"/>
    </source>
</evidence>
<evidence type="ECO:0000256" key="6">
    <source>
        <dbReference type="ARBA" id="ARBA00022741"/>
    </source>
</evidence>
<dbReference type="Gene3D" id="3.40.50.300">
    <property type="entry name" value="P-loop containing nucleotide triphosphate hydrolases"/>
    <property type="match status" value="1"/>
</dbReference>
<dbReference type="OrthoDB" id="9803889at2"/>
<evidence type="ECO:0000256" key="1">
    <source>
        <dbReference type="ARBA" id="ARBA00004496"/>
    </source>
</evidence>
<dbReference type="InterPro" id="IPR042174">
    <property type="entry name" value="RecF_2"/>
</dbReference>
<dbReference type="RefSeq" id="WP_129224991.1">
    <property type="nucleotide sequence ID" value="NZ_SDOZ01000002.1"/>
</dbReference>
<keyword evidence="4 12" id="KW-0963">Cytoplasm</keyword>
<feature type="binding site" evidence="12">
    <location>
        <begin position="30"/>
        <end position="37"/>
    </location>
    <ligand>
        <name>ATP</name>
        <dbReference type="ChEBI" id="CHEBI:30616"/>
    </ligand>
</feature>
<dbReference type="InterPro" id="IPR018078">
    <property type="entry name" value="DNA-binding_RecF_CS"/>
</dbReference>
<reference evidence="15 16" key="1">
    <citation type="journal article" date="2019" name="Gut">
        <title>Antibiotics-induced monodominance of a novel gut bacterial order.</title>
        <authorList>
            <person name="Hildebrand F."/>
            <person name="Moitinho-Silva L."/>
            <person name="Blasche S."/>
            <person name="Jahn M.T."/>
            <person name="Gossmann T.I."/>
            <person name="Heuerta-Cepas J."/>
            <person name="Hercog R."/>
            <person name="Luetge M."/>
            <person name="Bahram M."/>
            <person name="Pryszlak A."/>
            <person name="Alves R.J."/>
            <person name="Waszak S.M."/>
            <person name="Zhu A."/>
            <person name="Ye L."/>
            <person name="Costea P.I."/>
            <person name="Aalvink S."/>
            <person name="Belzer C."/>
            <person name="Forslund S.K."/>
            <person name="Sunagawa S."/>
            <person name="Hentschel U."/>
            <person name="Merten C."/>
            <person name="Patil K.R."/>
            <person name="Benes V."/>
            <person name="Bork P."/>
        </authorList>
    </citation>
    <scope>NUCLEOTIDE SEQUENCE [LARGE SCALE GENOMIC DNA]</scope>
    <source>
        <strain evidence="15 16">HDS1380</strain>
    </source>
</reference>
<comment type="caution">
    <text evidence="15">The sequence shown here is derived from an EMBL/GenBank/DDBJ whole genome shotgun (WGS) entry which is preliminary data.</text>
</comment>
<name>A0A4Q2KB78_9FIRM</name>